<evidence type="ECO:0000259" key="5">
    <source>
        <dbReference type="PROSITE" id="PS51379"/>
    </source>
</evidence>
<dbReference type="PANTHER" id="PTHR43687">
    <property type="entry name" value="ADENYLYLSULFATE REDUCTASE, BETA SUBUNIT"/>
    <property type="match status" value="1"/>
</dbReference>
<keyword evidence="4" id="KW-0411">Iron-sulfur</keyword>
<evidence type="ECO:0000313" key="6">
    <source>
        <dbReference type="EMBL" id="RIJ46074.1"/>
    </source>
</evidence>
<keyword evidence="2" id="KW-0479">Metal-binding</keyword>
<feature type="domain" description="4Fe-4S ferredoxin-type" evidence="5">
    <location>
        <begin position="159"/>
        <end position="189"/>
    </location>
</feature>
<comment type="caution">
    <text evidence="6">The sequence shown here is derived from an EMBL/GenBank/DDBJ whole genome shotgun (WGS) entry which is preliminary data.</text>
</comment>
<keyword evidence="7" id="KW-1185">Reference proteome</keyword>
<dbReference type="GO" id="GO:0051539">
    <property type="term" value="F:4 iron, 4 sulfur cluster binding"/>
    <property type="evidence" value="ECO:0007669"/>
    <property type="project" value="UniProtKB-KW"/>
</dbReference>
<keyword evidence="3" id="KW-0408">Iron</keyword>
<dbReference type="InterPro" id="IPR017896">
    <property type="entry name" value="4Fe4S_Fe-S-bd"/>
</dbReference>
<organism evidence="6 7">
    <name type="scientific">Maribellus luteus</name>
    <dbReference type="NCBI Taxonomy" id="2305463"/>
    <lineage>
        <taxon>Bacteria</taxon>
        <taxon>Pseudomonadati</taxon>
        <taxon>Bacteroidota</taxon>
        <taxon>Bacteroidia</taxon>
        <taxon>Marinilabiliales</taxon>
        <taxon>Prolixibacteraceae</taxon>
        <taxon>Maribellus</taxon>
    </lineage>
</organism>
<dbReference type="OrthoDB" id="9813230at2"/>
<dbReference type="Pfam" id="PF12837">
    <property type="entry name" value="Fer4_6"/>
    <property type="match status" value="1"/>
</dbReference>
<dbReference type="SUPFAM" id="SSF54862">
    <property type="entry name" value="4Fe-4S ferredoxins"/>
    <property type="match status" value="1"/>
</dbReference>
<dbReference type="AlphaFoldDB" id="A0A399ST53"/>
<dbReference type="EMBL" id="QWGR01000017">
    <property type="protein sequence ID" value="RIJ46074.1"/>
    <property type="molecule type" value="Genomic_DNA"/>
</dbReference>
<evidence type="ECO:0000256" key="3">
    <source>
        <dbReference type="ARBA" id="ARBA00023004"/>
    </source>
</evidence>
<dbReference type="InterPro" id="IPR050572">
    <property type="entry name" value="Fe-S_Ferredoxin"/>
</dbReference>
<dbReference type="PANTHER" id="PTHR43687:SF1">
    <property type="entry name" value="FERREDOXIN III"/>
    <property type="match status" value="1"/>
</dbReference>
<gene>
    <name evidence="6" type="ORF">D1614_20320</name>
</gene>
<reference evidence="6 7" key="1">
    <citation type="submission" date="2018-08" db="EMBL/GenBank/DDBJ databases">
        <title>Pallidiluteibacterium maritimus gen. nov., sp. nov., isolated from coastal sediment.</title>
        <authorList>
            <person name="Zhou L.Y."/>
        </authorList>
    </citation>
    <scope>NUCLEOTIDE SEQUENCE [LARGE SCALE GENOMIC DNA]</scope>
    <source>
        <strain evidence="6 7">XSD2</strain>
    </source>
</reference>
<dbReference type="GO" id="GO:0046872">
    <property type="term" value="F:metal ion binding"/>
    <property type="evidence" value="ECO:0007669"/>
    <property type="project" value="UniProtKB-KW"/>
</dbReference>
<evidence type="ECO:0000313" key="7">
    <source>
        <dbReference type="Proteomes" id="UP000265926"/>
    </source>
</evidence>
<dbReference type="Proteomes" id="UP000265926">
    <property type="component" value="Unassembled WGS sequence"/>
</dbReference>
<name>A0A399ST53_9BACT</name>
<dbReference type="PROSITE" id="PS51379">
    <property type="entry name" value="4FE4S_FER_2"/>
    <property type="match status" value="2"/>
</dbReference>
<accession>A0A399ST53</accession>
<evidence type="ECO:0000256" key="2">
    <source>
        <dbReference type="ARBA" id="ARBA00022723"/>
    </source>
</evidence>
<dbReference type="Gene3D" id="3.30.70.20">
    <property type="match status" value="1"/>
</dbReference>
<sequence>MERKTCVLFCRCKAGVISADSMDKIAEGLKNFDTDVFELQDLCAMTIHEKDVLNTIGKAFQQTIVVACYPRAVRNMFRQNGIEMGDVEVLNFKELPAEKIFLKLENDYQIQKGEARYQVQITELNVPAWFPVIDESLCTLCGKCARFCLFGVYSYDRKSLKVVDPLACKDQCPACGRTCPTSAIMFPRLAETTVLAGDEPNGQKMAIDKGSLLMTLNARNQNRRNIFRQGVVEQAEEERRKALEEFKTGLDFTRNDKKDS</sequence>
<evidence type="ECO:0000256" key="4">
    <source>
        <dbReference type="ARBA" id="ARBA00023014"/>
    </source>
</evidence>
<evidence type="ECO:0000256" key="1">
    <source>
        <dbReference type="ARBA" id="ARBA00022485"/>
    </source>
</evidence>
<protein>
    <recommendedName>
        <fullName evidence="5">4Fe-4S ferredoxin-type domain-containing protein</fullName>
    </recommendedName>
</protein>
<feature type="domain" description="4Fe-4S ferredoxin-type" evidence="5">
    <location>
        <begin position="129"/>
        <end position="158"/>
    </location>
</feature>
<proteinExistence type="predicted"/>
<keyword evidence="1" id="KW-0004">4Fe-4S</keyword>